<dbReference type="KEGG" id="gvi:glr2014"/>
<dbReference type="GO" id="GO:0030313">
    <property type="term" value="C:cell envelope"/>
    <property type="evidence" value="ECO:0007669"/>
    <property type="project" value="UniProtKB-SubCell"/>
</dbReference>
<dbReference type="STRING" id="251221.gene:10759506"/>
<feature type="domain" description="CusB-like beta-barrel" evidence="7">
    <location>
        <begin position="352"/>
        <end position="434"/>
    </location>
</feature>
<keyword evidence="4" id="KW-0472">Membrane</keyword>
<dbReference type="HOGENOM" id="CLU_018816_6_3_3"/>
<dbReference type="PRINTS" id="PR01490">
    <property type="entry name" value="RTXTOXIND"/>
</dbReference>
<dbReference type="Proteomes" id="UP000000557">
    <property type="component" value="Chromosome"/>
</dbReference>
<reference evidence="8 9" key="1">
    <citation type="journal article" date="2003" name="DNA Res.">
        <title>Complete genome structure of Gloeobacter violaceus PCC 7421, a cyanobacterium that lacks thylakoids.</title>
        <authorList>
            <person name="Nakamura Y."/>
            <person name="Kaneko T."/>
            <person name="Sato S."/>
            <person name="Mimuro M."/>
            <person name="Miyashita H."/>
            <person name="Tsuchiya T."/>
            <person name="Sasamoto S."/>
            <person name="Watanabe A."/>
            <person name="Kawashima K."/>
            <person name="Kishida Y."/>
            <person name="Kiyokawa C."/>
            <person name="Kohara M."/>
            <person name="Matsumoto M."/>
            <person name="Matsuno A."/>
            <person name="Nakazaki N."/>
            <person name="Shimpo S."/>
            <person name="Takeuchi C."/>
            <person name="Yamada M."/>
            <person name="Tabata S."/>
        </authorList>
    </citation>
    <scope>NUCLEOTIDE SEQUENCE [LARGE SCALE GENOMIC DNA]</scope>
    <source>
        <strain evidence="9">ATCC 29082 / PCC 7421</strain>
    </source>
</reference>
<dbReference type="Pfam" id="PF25954">
    <property type="entry name" value="Beta-barrel_RND_2"/>
    <property type="match status" value="1"/>
</dbReference>
<dbReference type="OrthoDB" id="9778236at2"/>
<keyword evidence="9" id="KW-1185">Reference proteome</keyword>
<keyword evidence="2 3" id="KW-0175">Coiled coil</keyword>
<dbReference type="EMBL" id="BA000045">
    <property type="protein sequence ID" value="BAC89955.1"/>
    <property type="molecule type" value="Genomic_DNA"/>
</dbReference>
<dbReference type="InParanoid" id="Q7NJ18"/>
<dbReference type="Pfam" id="PF25876">
    <property type="entry name" value="HH_MFP_RND"/>
    <property type="match status" value="1"/>
</dbReference>
<dbReference type="SUPFAM" id="SSF111369">
    <property type="entry name" value="HlyD-like secretion proteins"/>
    <property type="match status" value="3"/>
</dbReference>
<dbReference type="InterPro" id="IPR058625">
    <property type="entry name" value="MdtA-like_BSH"/>
</dbReference>
<evidence type="ECO:0000256" key="1">
    <source>
        <dbReference type="ARBA" id="ARBA00004196"/>
    </source>
</evidence>
<feature type="coiled-coil region" evidence="3">
    <location>
        <begin position="135"/>
        <end position="215"/>
    </location>
</feature>
<dbReference type="Gene3D" id="2.40.30.170">
    <property type="match status" value="1"/>
</dbReference>
<dbReference type="Gene3D" id="1.10.287.470">
    <property type="entry name" value="Helix hairpin bin"/>
    <property type="match status" value="2"/>
</dbReference>
<feature type="transmembrane region" description="Helical" evidence="4">
    <location>
        <begin position="49"/>
        <end position="69"/>
    </location>
</feature>
<reference evidence="8 9" key="2">
    <citation type="journal article" date="2003" name="DNA Res.">
        <title>Complete genome structure of Gloeobacter violaceus PCC 7421, a cyanobacterium that lacks thylakoids (supplement).</title>
        <authorList>
            <person name="Nakamura Y."/>
            <person name="Kaneko T."/>
            <person name="Sato S."/>
            <person name="Mimuro M."/>
            <person name="Miyashita H."/>
            <person name="Tsuchiya T."/>
            <person name="Sasamoto S."/>
            <person name="Watanabe A."/>
            <person name="Kawashima K."/>
            <person name="Kishida Y."/>
            <person name="Kiyokawa C."/>
            <person name="Kohara M."/>
            <person name="Matsumoto M."/>
            <person name="Matsuno A."/>
            <person name="Nakazaki N."/>
            <person name="Shimpo S."/>
            <person name="Takeuchi C."/>
            <person name="Yamada M."/>
            <person name="Tabata S."/>
        </authorList>
    </citation>
    <scope>NUCLEOTIDE SEQUENCE [LARGE SCALE GENOMIC DNA]</scope>
    <source>
        <strain evidence="9">ATCC 29082 / PCC 7421</strain>
    </source>
</reference>
<dbReference type="eggNOG" id="COG1566">
    <property type="taxonomic scope" value="Bacteria"/>
</dbReference>
<feature type="domain" description="Multidrug resistance protein MdtA-like alpha-helical hairpin" evidence="5">
    <location>
        <begin position="187"/>
        <end position="254"/>
    </location>
</feature>
<dbReference type="PANTHER" id="PTHR32347">
    <property type="entry name" value="EFFLUX SYSTEM COMPONENT YKNX-RELATED"/>
    <property type="match status" value="1"/>
</dbReference>
<dbReference type="InterPro" id="IPR050465">
    <property type="entry name" value="UPF0194_transport"/>
</dbReference>
<dbReference type="InterPro" id="IPR058624">
    <property type="entry name" value="MdtA-like_HH"/>
</dbReference>
<dbReference type="InterPro" id="IPR058792">
    <property type="entry name" value="Beta-barrel_RND_2"/>
</dbReference>
<dbReference type="AlphaFoldDB" id="Q7NJ18"/>
<evidence type="ECO:0000259" key="5">
    <source>
        <dbReference type="Pfam" id="PF25876"/>
    </source>
</evidence>
<protein>
    <submittedName>
        <fullName evidence="8">Glr2014 protein</fullName>
    </submittedName>
</protein>
<dbReference type="EnsemblBacteria" id="BAC89955">
    <property type="protein sequence ID" value="BAC89955"/>
    <property type="gene ID" value="BAC89955"/>
</dbReference>
<dbReference type="PATRIC" id="fig|251221.4.peg.2048"/>
<dbReference type="Pfam" id="PF25917">
    <property type="entry name" value="BSH_RND"/>
    <property type="match status" value="1"/>
</dbReference>
<evidence type="ECO:0000313" key="9">
    <source>
        <dbReference type="Proteomes" id="UP000000557"/>
    </source>
</evidence>
<gene>
    <name evidence="8" type="ordered locus">glr2014</name>
</gene>
<dbReference type="PhylomeDB" id="Q7NJ18"/>
<accession>Q7NJ18</accession>
<organism evidence="8 9">
    <name type="scientific">Gloeobacter violaceus (strain ATCC 29082 / PCC 7421)</name>
    <dbReference type="NCBI Taxonomy" id="251221"/>
    <lineage>
        <taxon>Bacteria</taxon>
        <taxon>Bacillati</taxon>
        <taxon>Cyanobacteriota</taxon>
        <taxon>Cyanophyceae</taxon>
        <taxon>Gloeobacterales</taxon>
        <taxon>Gloeobacteraceae</taxon>
        <taxon>Gloeobacter</taxon>
    </lineage>
</organism>
<evidence type="ECO:0000256" key="2">
    <source>
        <dbReference type="ARBA" id="ARBA00023054"/>
    </source>
</evidence>
<evidence type="ECO:0000313" key="8">
    <source>
        <dbReference type="EMBL" id="BAC89955.1"/>
    </source>
</evidence>
<name>Q7NJ18_GLOVI</name>
<feature type="coiled-coil region" evidence="3">
    <location>
        <begin position="278"/>
        <end position="312"/>
    </location>
</feature>
<sequence length="442" mass="47424">MILLNRVVKAIVPLSPLGELMQQTTSTPAFDPDGSAAATAQKKGPNLRVLLLLGGLLAVGAGVFFWWFALSRPPVDRLALSGRLEGYETDVGAKTAGRVDRVTVREGDAVRRGQLIVQLDDAEIQAQLAGAVARIAAARQQQRQARLQIDVLEAQVTQAQLELTQSRGDARGRIAQADAQVAAARSQLAQAEAQVSEAEADLKLAVANRNRFEQLVREGATSVQQFDQAQTTFDAAQATLAARKAAVNAARKQVTAAEGTLTQTRTTALNPAVRTAGLDVARRQLAQARSQLLATEEDVKNAEATRRELLAQIAYLNITSPIDGVVTARSVEPGAVVTAGKTVLSLLDFRTVYLRGYIPEGQLGRVRVGQKARVFLDSAPERPLAARVAAVDPQASFTPESIYFRDERVRQVFGVKLLLEDPAGYAKPGMPADAEILTEETP</sequence>
<evidence type="ECO:0000256" key="4">
    <source>
        <dbReference type="SAM" id="Phobius"/>
    </source>
</evidence>
<dbReference type="Gene3D" id="2.40.50.100">
    <property type="match status" value="2"/>
</dbReference>
<comment type="subcellular location">
    <subcellularLocation>
        <location evidence="1">Cell envelope</location>
    </subcellularLocation>
</comment>
<evidence type="ECO:0000259" key="6">
    <source>
        <dbReference type="Pfam" id="PF25917"/>
    </source>
</evidence>
<feature type="domain" description="Multidrug resistance protein MdtA-like barrel-sandwich hybrid" evidence="6">
    <location>
        <begin position="90"/>
        <end position="343"/>
    </location>
</feature>
<evidence type="ECO:0000256" key="3">
    <source>
        <dbReference type="SAM" id="Coils"/>
    </source>
</evidence>
<proteinExistence type="predicted"/>
<keyword evidence="4" id="KW-0812">Transmembrane</keyword>
<dbReference type="PANTHER" id="PTHR32347:SF23">
    <property type="entry name" value="BLL5650 PROTEIN"/>
    <property type="match status" value="1"/>
</dbReference>
<keyword evidence="4" id="KW-1133">Transmembrane helix</keyword>
<evidence type="ECO:0000259" key="7">
    <source>
        <dbReference type="Pfam" id="PF25954"/>
    </source>
</evidence>